<dbReference type="PANTHER" id="PTHR42152">
    <property type="entry name" value="PROTEIN GDF5OS, MITOCHONDRIAL"/>
    <property type="match status" value="1"/>
</dbReference>
<sequence>MIQSSQPISLKLTCNCLRLHLCLGFLGGFFTRGNGARRIRRWVKSPRFFVRPNTTKKAFSLFCLPTRPRPSNRKSSLMDRVCSRMGVCLPEAQVYSLKAAMPSINVTLRKSVCFFRRMRNSAPNRPSFSIELILKSLLCFLNTITCFFIIYHKSNMIYHGNTMVLHLLLEQ</sequence>
<dbReference type="Proteomes" id="UP000694701">
    <property type="component" value="Unplaced"/>
</dbReference>
<evidence type="ECO:0000313" key="2">
    <source>
        <dbReference type="Ensembl" id="ENSCCRP00020044477.1"/>
    </source>
</evidence>
<protein>
    <submittedName>
        <fullName evidence="2">Uncharacterized protein</fullName>
    </submittedName>
</protein>
<reference evidence="2" key="1">
    <citation type="submission" date="2025-08" db="UniProtKB">
        <authorList>
            <consortium name="Ensembl"/>
        </authorList>
    </citation>
    <scope>IDENTIFICATION</scope>
</reference>
<proteinExistence type="predicted"/>
<keyword evidence="1" id="KW-0472">Membrane</keyword>
<feature type="transmembrane region" description="Helical" evidence="1">
    <location>
        <begin position="132"/>
        <end position="151"/>
    </location>
</feature>
<dbReference type="Ensembl" id="ENSCCRT00020048513.1">
    <property type="protein sequence ID" value="ENSCCRP00020044477.1"/>
    <property type="gene ID" value="ENSCCRG00020019792.1"/>
</dbReference>
<accession>A0A8C2EQ81</accession>
<dbReference type="AlphaFoldDB" id="A0A8C2EQ81"/>
<keyword evidence="1" id="KW-1133">Transmembrane helix</keyword>
<organism evidence="2 3">
    <name type="scientific">Cyprinus carpio</name>
    <name type="common">Common carp</name>
    <dbReference type="NCBI Taxonomy" id="7962"/>
    <lineage>
        <taxon>Eukaryota</taxon>
        <taxon>Metazoa</taxon>
        <taxon>Chordata</taxon>
        <taxon>Craniata</taxon>
        <taxon>Vertebrata</taxon>
        <taxon>Euteleostomi</taxon>
        <taxon>Actinopterygii</taxon>
        <taxon>Neopterygii</taxon>
        <taxon>Teleostei</taxon>
        <taxon>Ostariophysi</taxon>
        <taxon>Cypriniformes</taxon>
        <taxon>Cyprinidae</taxon>
        <taxon>Cyprininae</taxon>
        <taxon>Cyprinus</taxon>
    </lineage>
</organism>
<evidence type="ECO:0000313" key="3">
    <source>
        <dbReference type="Proteomes" id="UP000694701"/>
    </source>
</evidence>
<name>A0A8C2EQ81_CYPCA</name>
<keyword evidence="1" id="KW-0812">Transmembrane</keyword>
<dbReference type="InterPro" id="IPR039711">
    <property type="entry name" value="GDF5OS"/>
</dbReference>
<dbReference type="PANTHER" id="PTHR42152:SF1">
    <property type="entry name" value="PROTEIN GDF5-AS1, MITOCHONDRIAL"/>
    <property type="match status" value="1"/>
</dbReference>
<evidence type="ECO:0000256" key="1">
    <source>
        <dbReference type="SAM" id="Phobius"/>
    </source>
</evidence>